<protein>
    <submittedName>
        <fullName evidence="1">Uncharacterized protein</fullName>
    </submittedName>
</protein>
<evidence type="ECO:0000313" key="2">
    <source>
        <dbReference type="Proteomes" id="UP000001068"/>
    </source>
</evidence>
<dbReference type="EMBL" id="CP002363">
    <property type="protein sequence ID" value="ADV65231.1"/>
    <property type="molecule type" value="Genomic_DNA"/>
</dbReference>
<dbReference type="HOGENOM" id="CLU_2519606_0_0_2"/>
<dbReference type="STRING" id="765177.Desmu_0928"/>
<dbReference type="KEGG" id="dmu:Desmu_0928"/>
<keyword evidence="2" id="KW-1185">Reference proteome</keyword>
<dbReference type="eggNOG" id="arCOG12982">
    <property type="taxonomic scope" value="Archaea"/>
</dbReference>
<evidence type="ECO:0000313" key="1">
    <source>
        <dbReference type="EMBL" id="ADV65231.1"/>
    </source>
</evidence>
<dbReference type="AlphaFoldDB" id="E8R9Q5"/>
<reference evidence="1 2" key="2">
    <citation type="journal article" date="2011" name="Stand. Genomic Sci.">
        <title>Complete genome sequence of Desulfurococcus mucosus type strain (O7/1).</title>
        <authorList>
            <person name="Wirth R."/>
            <person name="Chertkov O."/>
            <person name="Held B."/>
            <person name="Lapidus A."/>
            <person name="Nolan M."/>
            <person name="Lucas S."/>
            <person name="Hammon N."/>
            <person name="Deshpande S."/>
            <person name="Cheng J.F."/>
            <person name="Tapia R."/>
            <person name="Han C."/>
            <person name="Goodwin L."/>
            <person name="Pitluck S."/>
            <person name="Liolios K."/>
            <person name="Ioanna P."/>
            <person name="Ivanova N."/>
            <person name="Mavromatis K."/>
            <person name="Mikhailova N."/>
            <person name="Pati A."/>
            <person name="Chen A."/>
            <person name="Palaniappan K."/>
            <person name="Land M."/>
            <person name="Hauser L."/>
            <person name="Chang Y.J."/>
            <person name="Jeffries C.D."/>
            <person name="Bilek Y."/>
            <person name="Hader T."/>
            <person name="Rohde M."/>
            <person name="Spring S."/>
            <person name="Sikorski J."/>
            <person name="Goker M."/>
            <person name="Woyke T."/>
            <person name="Bristow J."/>
            <person name="Eisen J.A."/>
            <person name="Markowitz V."/>
            <person name="Hugenholtz P."/>
            <person name="Kyrpides N.C."/>
            <person name="Klenk H.P."/>
        </authorList>
    </citation>
    <scope>NUCLEOTIDE SEQUENCE [LARGE SCALE GENOMIC DNA]</scope>
    <source>
        <strain evidence="2">ATCC 35584 / DSM 2162 / JCM 9187 / O7/1</strain>
    </source>
</reference>
<proteinExistence type="predicted"/>
<accession>E8R9Q5</accession>
<gene>
    <name evidence="1" type="ordered locus">Desmu_0928</name>
</gene>
<reference evidence="2" key="1">
    <citation type="submission" date="2010-11" db="EMBL/GenBank/DDBJ databases">
        <title>The complete genome of Desulfurococcus mucosus DSM 2162.</title>
        <authorList>
            <consortium name="US DOE Joint Genome Institute (JGI-PGF)"/>
            <person name="Lucas S."/>
            <person name="Copeland A."/>
            <person name="Lapidus A."/>
            <person name="Bruce D."/>
            <person name="Goodwin L."/>
            <person name="Pitluck S."/>
            <person name="Kyrpides N."/>
            <person name="Mavromatis K."/>
            <person name="Pagani I."/>
            <person name="Ivanova N."/>
            <person name="Ovchinnikova G."/>
            <person name="Chertkov O."/>
            <person name="Held B."/>
            <person name="Brettin T."/>
            <person name="Detter J.C."/>
            <person name="Tapia R."/>
            <person name="Han C."/>
            <person name="Land M."/>
            <person name="Hauser L."/>
            <person name="Markowitz V."/>
            <person name="Cheng J.-F."/>
            <person name="Hugenholtz P."/>
            <person name="Woyke T."/>
            <person name="Wu D."/>
            <person name="Wirth R."/>
            <person name="Bilek Y."/>
            <person name="Hader T."/>
            <person name="Klenk H.-P."/>
            <person name="Eisen J.A."/>
        </authorList>
    </citation>
    <scope>NUCLEOTIDE SEQUENCE [LARGE SCALE GENOMIC DNA]</scope>
    <source>
        <strain evidence="2">ATCC 35584 / DSM 2162 / JCM 9187 / O7/1</strain>
    </source>
</reference>
<organism evidence="1 2">
    <name type="scientific">Desulfurococcus mucosus (strain ATCC 35584 / DSM 2162 / JCM 9187 / O7/1)</name>
    <dbReference type="NCBI Taxonomy" id="765177"/>
    <lineage>
        <taxon>Archaea</taxon>
        <taxon>Thermoproteota</taxon>
        <taxon>Thermoprotei</taxon>
        <taxon>Desulfurococcales</taxon>
        <taxon>Desulfurococcaceae</taxon>
        <taxon>Desulfurococcus</taxon>
    </lineage>
</organism>
<name>E8R9Q5_DESM0</name>
<dbReference type="Proteomes" id="UP000001068">
    <property type="component" value="Chromosome"/>
</dbReference>
<sequence length="84" mass="9518">MSPFRDVYFNILMLEVKFTEESKGPTSMKHRVLSLKDIVYMEPSCDPLSATSEGYTTIMLGLTVELRNLNSMTLLLTRSPNASR</sequence>